<organism evidence="2 3">
    <name type="scientific">Brachyspira murdochii</name>
    <dbReference type="NCBI Taxonomy" id="84378"/>
    <lineage>
        <taxon>Bacteria</taxon>
        <taxon>Pseudomonadati</taxon>
        <taxon>Spirochaetota</taxon>
        <taxon>Spirochaetia</taxon>
        <taxon>Brachyspirales</taxon>
        <taxon>Brachyspiraceae</taxon>
        <taxon>Brachyspira</taxon>
    </lineage>
</organism>
<comment type="caution">
    <text evidence="2">The sequence shown here is derived from an EMBL/GenBank/DDBJ whole genome shotgun (WGS) entry which is preliminary data.</text>
</comment>
<name>A0ABX5B349_9SPIR</name>
<dbReference type="Proteomes" id="UP000238924">
    <property type="component" value="Unassembled WGS sequence"/>
</dbReference>
<proteinExistence type="predicted"/>
<gene>
    <name evidence="2" type="ORF">DJ52_13495</name>
</gene>
<protein>
    <recommendedName>
        <fullName evidence="1">GmrSD restriction endonucleases N-terminal domain-containing protein</fullName>
    </recommendedName>
</protein>
<dbReference type="RefSeq" id="WP_104619138.1">
    <property type="nucleotide sequence ID" value="NZ_JJMJ01000241.1"/>
</dbReference>
<reference evidence="2 3" key="1">
    <citation type="submission" date="2014-04" db="EMBL/GenBank/DDBJ databases">
        <title>Whole genome sequence of 'Brachyspira hampsonii' D13-03603F2.</title>
        <authorList>
            <person name="Patterson A.H."/>
            <person name="Chaban B."/>
            <person name="Fernando C."/>
            <person name="Harding J.C."/>
            <person name="Hill J.E."/>
        </authorList>
    </citation>
    <scope>NUCLEOTIDE SEQUENCE [LARGE SCALE GENOMIC DNA]</scope>
    <source>
        <strain evidence="2 3">D13-03603F2</strain>
    </source>
</reference>
<evidence type="ECO:0000313" key="3">
    <source>
        <dbReference type="Proteomes" id="UP000238924"/>
    </source>
</evidence>
<dbReference type="PANTHER" id="PTHR37292">
    <property type="entry name" value="VNG6097C"/>
    <property type="match status" value="1"/>
</dbReference>
<dbReference type="InterPro" id="IPR004919">
    <property type="entry name" value="GmrSD_N"/>
</dbReference>
<dbReference type="EMBL" id="JJMJ01000241">
    <property type="protein sequence ID" value="PPS21006.1"/>
    <property type="molecule type" value="Genomic_DNA"/>
</dbReference>
<evidence type="ECO:0000259" key="1">
    <source>
        <dbReference type="Pfam" id="PF03235"/>
    </source>
</evidence>
<evidence type="ECO:0000313" key="2">
    <source>
        <dbReference type="EMBL" id="PPS21006.1"/>
    </source>
</evidence>
<sequence>MSYKSNTIKNIIDGIYEKNYVLPAIQREFVWKPEQIIKLFDSILRGYPIGSFLFWNINSNNINDYIFYDFIKDYHEKDFRHNPKHNIENKNIVSILDGQQRLTSLYIGLKGSYSYKDKYKKIISNPHFLKDFCI</sequence>
<dbReference type="Pfam" id="PF03235">
    <property type="entry name" value="GmrSD_N"/>
    <property type="match status" value="1"/>
</dbReference>
<keyword evidence="3" id="KW-1185">Reference proteome</keyword>
<accession>A0ABX5B349</accession>
<dbReference type="PANTHER" id="PTHR37292:SF2">
    <property type="entry name" value="DUF262 DOMAIN-CONTAINING PROTEIN"/>
    <property type="match status" value="1"/>
</dbReference>
<feature type="domain" description="GmrSD restriction endonucleases N-terminal" evidence="1">
    <location>
        <begin position="8"/>
        <end position="126"/>
    </location>
</feature>